<dbReference type="AlphaFoldDB" id="A0A7C3QWV3"/>
<sequence length="344" mass="36832">MNKIIQKRSAFKGPSLPVFFLLLSDVFVAVHGVRTETPLLNFPFLALVHTLAILVIVPPALLIGLTETVIGRMGAAMVIVGGIVLVLGFSFVPRSLVPTEAGLMILAGCWFLMKTPLAKTFSGRFCSERFIFWGLMLTVLTGIILGLTLARPWIDPIPFRGILLHAFLGIAFTLTALSAFPLKPSGDNPTTKGNTLTAFLYLSGMTVICMLPLGSDSKRWIVLSLAFLLSGITFRTFFSEKKAAIPLALVAGAIFALSGSFWQTTPGPSMVFFLLTWVYVLTGQAFGPGKIAILSGSAGSVLILSGLWEASLMLISIGLITHLGTYVSVLGARAWVAKDALNRG</sequence>
<keyword evidence="1" id="KW-0812">Transmembrane</keyword>
<accession>A0A7C3QWV3</accession>
<comment type="caution">
    <text evidence="2">The sequence shown here is derived from an EMBL/GenBank/DDBJ whole genome shotgun (WGS) entry which is preliminary data.</text>
</comment>
<name>A0A7C3QWV3_9BACT</name>
<feature type="transmembrane region" description="Helical" evidence="1">
    <location>
        <begin position="101"/>
        <end position="118"/>
    </location>
</feature>
<dbReference type="EMBL" id="DTMM01000142">
    <property type="protein sequence ID" value="HFT93648.1"/>
    <property type="molecule type" value="Genomic_DNA"/>
</dbReference>
<protein>
    <recommendedName>
        <fullName evidence="3">Transmembrane protein</fullName>
    </recommendedName>
</protein>
<feature type="transmembrane region" description="Helical" evidence="1">
    <location>
        <begin position="194"/>
        <end position="214"/>
    </location>
</feature>
<evidence type="ECO:0000313" key="2">
    <source>
        <dbReference type="EMBL" id="HFT93648.1"/>
    </source>
</evidence>
<feature type="transmembrane region" description="Helical" evidence="1">
    <location>
        <begin position="314"/>
        <end position="336"/>
    </location>
</feature>
<feature type="transmembrane region" description="Helical" evidence="1">
    <location>
        <begin position="69"/>
        <end position="89"/>
    </location>
</feature>
<feature type="transmembrane region" description="Helical" evidence="1">
    <location>
        <begin position="42"/>
        <end position="62"/>
    </location>
</feature>
<reference evidence="2" key="1">
    <citation type="journal article" date="2020" name="mSystems">
        <title>Genome- and Community-Level Interaction Insights into Carbon Utilization and Element Cycling Functions of Hydrothermarchaeota in Hydrothermal Sediment.</title>
        <authorList>
            <person name="Zhou Z."/>
            <person name="Liu Y."/>
            <person name="Xu W."/>
            <person name="Pan J."/>
            <person name="Luo Z.H."/>
            <person name="Li M."/>
        </authorList>
    </citation>
    <scope>NUCLEOTIDE SEQUENCE [LARGE SCALE GENOMIC DNA]</scope>
    <source>
        <strain evidence="2">SpSt-902</strain>
    </source>
</reference>
<feature type="transmembrane region" description="Helical" evidence="1">
    <location>
        <begin position="245"/>
        <end position="263"/>
    </location>
</feature>
<organism evidence="2">
    <name type="scientific">Leptospirillum ferriphilum</name>
    <dbReference type="NCBI Taxonomy" id="178606"/>
    <lineage>
        <taxon>Bacteria</taxon>
        <taxon>Pseudomonadati</taxon>
        <taxon>Nitrospirota</taxon>
        <taxon>Nitrospiria</taxon>
        <taxon>Nitrospirales</taxon>
        <taxon>Nitrospiraceae</taxon>
        <taxon>Leptospirillum</taxon>
    </lineage>
</organism>
<feature type="transmembrane region" description="Helical" evidence="1">
    <location>
        <begin position="130"/>
        <end position="150"/>
    </location>
</feature>
<feature type="transmembrane region" description="Helical" evidence="1">
    <location>
        <begin position="291"/>
        <end position="308"/>
    </location>
</feature>
<gene>
    <name evidence="2" type="ORF">ENX03_06895</name>
</gene>
<keyword evidence="1" id="KW-0472">Membrane</keyword>
<feature type="transmembrane region" description="Helical" evidence="1">
    <location>
        <begin position="162"/>
        <end position="182"/>
    </location>
</feature>
<evidence type="ECO:0000256" key="1">
    <source>
        <dbReference type="SAM" id="Phobius"/>
    </source>
</evidence>
<evidence type="ECO:0008006" key="3">
    <source>
        <dbReference type="Google" id="ProtNLM"/>
    </source>
</evidence>
<keyword evidence="1" id="KW-1133">Transmembrane helix</keyword>
<feature type="transmembrane region" description="Helical" evidence="1">
    <location>
        <begin position="220"/>
        <end position="238"/>
    </location>
</feature>
<proteinExistence type="predicted"/>